<name>A0AA40KJB1_9HYME</name>
<evidence type="ECO:0000313" key="1">
    <source>
        <dbReference type="EMBL" id="KAK1122508.1"/>
    </source>
</evidence>
<protein>
    <submittedName>
        <fullName evidence="1">Uncharacterized protein</fullName>
    </submittedName>
</protein>
<comment type="caution">
    <text evidence="1">The sequence shown here is derived from an EMBL/GenBank/DDBJ whole genome shotgun (WGS) entry which is preliminary data.</text>
</comment>
<dbReference type="EMBL" id="JAHYIQ010000023">
    <property type="protein sequence ID" value="KAK1122508.1"/>
    <property type="molecule type" value="Genomic_DNA"/>
</dbReference>
<gene>
    <name evidence="1" type="ORF">K0M31_009728</name>
</gene>
<keyword evidence="2" id="KW-1185">Reference proteome</keyword>
<dbReference type="AlphaFoldDB" id="A0AA40KJB1"/>
<evidence type="ECO:0000313" key="2">
    <source>
        <dbReference type="Proteomes" id="UP001177670"/>
    </source>
</evidence>
<proteinExistence type="predicted"/>
<accession>A0AA40KJB1</accession>
<reference evidence="1" key="1">
    <citation type="submission" date="2021-10" db="EMBL/GenBank/DDBJ databases">
        <title>Melipona bicolor Genome sequencing and assembly.</title>
        <authorList>
            <person name="Araujo N.S."/>
            <person name="Arias M.C."/>
        </authorList>
    </citation>
    <scope>NUCLEOTIDE SEQUENCE</scope>
    <source>
        <strain evidence="1">USP_2M_L1-L4_2017</strain>
        <tissue evidence="1">Whole body</tissue>
    </source>
</reference>
<sequence length="82" mass="8339">MTSELNVTKVENSTGTMNLVSTISSSPPGVVAAAISASTAIPTNPSTTVTGGAAVTSTAKPDHHIYNASGYLVEHDELDHSK</sequence>
<dbReference type="Proteomes" id="UP001177670">
    <property type="component" value="Unassembled WGS sequence"/>
</dbReference>
<organism evidence="1 2">
    <name type="scientific">Melipona bicolor</name>
    <dbReference type="NCBI Taxonomy" id="60889"/>
    <lineage>
        <taxon>Eukaryota</taxon>
        <taxon>Metazoa</taxon>
        <taxon>Ecdysozoa</taxon>
        <taxon>Arthropoda</taxon>
        <taxon>Hexapoda</taxon>
        <taxon>Insecta</taxon>
        <taxon>Pterygota</taxon>
        <taxon>Neoptera</taxon>
        <taxon>Endopterygota</taxon>
        <taxon>Hymenoptera</taxon>
        <taxon>Apocrita</taxon>
        <taxon>Aculeata</taxon>
        <taxon>Apoidea</taxon>
        <taxon>Anthophila</taxon>
        <taxon>Apidae</taxon>
        <taxon>Melipona</taxon>
    </lineage>
</organism>